<evidence type="ECO:0000259" key="1">
    <source>
        <dbReference type="Pfam" id="PF18803"/>
    </source>
</evidence>
<organism evidence="2 3">
    <name type="scientific">Sphaerobolus stellatus (strain SS14)</name>
    <dbReference type="NCBI Taxonomy" id="990650"/>
    <lineage>
        <taxon>Eukaryota</taxon>
        <taxon>Fungi</taxon>
        <taxon>Dikarya</taxon>
        <taxon>Basidiomycota</taxon>
        <taxon>Agaricomycotina</taxon>
        <taxon>Agaricomycetes</taxon>
        <taxon>Phallomycetidae</taxon>
        <taxon>Geastrales</taxon>
        <taxon>Sphaerobolaceae</taxon>
        <taxon>Sphaerobolus</taxon>
    </lineage>
</organism>
<keyword evidence="3" id="KW-1185">Reference proteome</keyword>
<evidence type="ECO:0000313" key="3">
    <source>
        <dbReference type="Proteomes" id="UP000054279"/>
    </source>
</evidence>
<reference evidence="2 3" key="1">
    <citation type="submission" date="2014-06" db="EMBL/GenBank/DDBJ databases">
        <title>Evolutionary Origins and Diversification of the Mycorrhizal Mutualists.</title>
        <authorList>
            <consortium name="DOE Joint Genome Institute"/>
            <consortium name="Mycorrhizal Genomics Consortium"/>
            <person name="Kohler A."/>
            <person name="Kuo A."/>
            <person name="Nagy L.G."/>
            <person name="Floudas D."/>
            <person name="Copeland A."/>
            <person name="Barry K.W."/>
            <person name="Cichocki N."/>
            <person name="Veneault-Fourrey C."/>
            <person name="LaButti K."/>
            <person name="Lindquist E.A."/>
            <person name="Lipzen A."/>
            <person name="Lundell T."/>
            <person name="Morin E."/>
            <person name="Murat C."/>
            <person name="Riley R."/>
            <person name="Ohm R."/>
            <person name="Sun H."/>
            <person name="Tunlid A."/>
            <person name="Henrissat B."/>
            <person name="Grigoriev I.V."/>
            <person name="Hibbett D.S."/>
            <person name="Martin F."/>
        </authorList>
    </citation>
    <scope>NUCLEOTIDE SEQUENCE [LARGE SCALE GENOMIC DNA]</scope>
    <source>
        <strain evidence="2 3">SS14</strain>
    </source>
</reference>
<gene>
    <name evidence="2" type="ORF">M422DRAFT_194742</name>
</gene>
<proteinExistence type="predicted"/>
<dbReference type="InterPro" id="IPR041457">
    <property type="entry name" value="CxC2_KDZ-assoc"/>
</dbReference>
<dbReference type="OrthoDB" id="3149508at2759"/>
<sequence length="98" mass="11454">MTVMDTNGLHNVKMSWCQCLGFQHLTDVLYRQQWIPATLIHPGTAFTFRVMKQFQMLSHVARTTPWDFCTTIQRLTDNIEPDLLPVSVIYIYIYCEGI</sequence>
<accession>A0A0C9UFZ6</accession>
<dbReference type="AlphaFoldDB" id="A0A0C9UFZ6"/>
<dbReference type="Proteomes" id="UP000054279">
    <property type="component" value="Unassembled WGS sequence"/>
</dbReference>
<dbReference type="EMBL" id="KN837496">
    <property type="protein sequence ID" value="KIJ24376.1"/>
    <property type="molecule type" value="Genomic_DNA"/>
</dbReference>
<evidence type="ECO:0000313" key="2">
    <source>
        <dbReference type="EMBL" id="KIJ24376.1"/>
    </source>
</evidence>
<protein>
    <recommendedName>
        <fullName evidence="1">CxC2-like cysteine cluster KDZ transposase-associated domain-containing protein</fullName>
    </recommendedName>
</protein>
<name>A0A0C9UFZ6_SPHS4</name>
<feature type="domain" description="CxC2-like cysteine cluster KDZ transposase-associated" evidence="1">
    <location>
        <begin position="1"/>
        <end position="79"/>
    </location>
</feature>
<dbReference type="HOGENOM" id="CLU_003703_2_1_1"/>
<dbReference type="Pfam" id="PF18803">
    <property type="entry name" value="CxC2"/>
    <property type="match status" value="1"/>
</dbReference>